<evidence type="ECO:0000313" key="1">
    <source>
        <dbReference type="EMBL" id="UOE18757.1"/>
    </source>
</evidence>
<dbReference type="EMBL" id="CP063196">
    <property type="protein sequence ID" value="UOE18757.1"/>
    <property type="molecule type" value="Genomic_DNA"/>
</dbReference>
<dbReference type="OrthoDB" id="3428121at2"/>
<protein>
    <submittedName>
        <fullName evidence="1">Uncharacterized protein</fullName>
    </submittedName>
</protein>
<dbReference type="KEGG" id="thao:NI17_018510"/>
<dbReference type="Proteomes" id="UP000265719">
    <property type="component" value="Chromosome"/>
</dbReference>
<organism evidence="1 2">
    <name type="scientific">Thermobifida halotolerans</name>
    <dbReference type="NCBI Taxonomy" id="483545"/>
    <lineage>
        <taxon>Bacteria</taxon>
        <taxon>Bacillati</taxon>
        <taxon>Actinomycetota</taxon>
        <taxon>Actinomycetes</taxon>
        <taxon>Streptosporangiales</taxon>
        <taxon>Nocardiopsidaceae</taxon>
        <taxon>Thermobifida</taxon>
    </lineage>
</organism>
<proteinExistence type="predicted"/>
<evidence type="ECO:0000313" key="2">
    <source>
        <dbReference type="Proteomes" id="UP000265719"/>
    </source>
</evidence>
<dbReference type="RefSeq" id="WP_068691218.1">
    <property type="nucleotide sequence ID" value="NZ_CP063196.1"/>
</dbReference>
<keyword evidence="2" id="KW-1185">Reference proteome</keyword>
<sequence>MSVTQKVRLTCPLGRKYVGLWGGAALAALGGVVIALEPAHWANVVLGVLVIVGGLVLLWLGLRAKAPVLEIDDQEFCYARGRYVVRIPFTEIGSYYLLPGRTRSLGLCDTTGRPRVFPSVEGRRAGRPYLPLTGLTSPAKVDEFMSTAGIPPRDRSITSGS</sequence>
<gene>
    <name evidence="1" type="ORF">NI17_018510</name>
</gene>
<accession>A0A399FYS5</accession>
<name>A0A399FYS5_9ACTN</name>
<reference evidence="1" key="1">
    <citation type="submission" date="2020-10" db="EMBL/GenBank/DDBJ databases">
        <title>De novo genome project of the cellulose decomposer Thermobifida halotolerans type strain.</title>
        <authorList>
            <person name="Nagy I."/>
            <person name="Horvath B."/>
            <person name="Kukolya J."/>
            <person name="Nagy I."/>
            <person name="Orsini M."/>
        </authorList>
    </citation>
    <scope>NUCLEOTIDE SEQUENCE</scope>
    <source>
        <strain evidence="1">DSM 44931</strain>
    </source>
</reference>
<dbReference type="AlphaFoldDB" id="A0A399FYS5"/>